<dbReference type="EMBL" id="JANPWB010000009">
    <property type="protein sequence ID" value="KAJ1149852.1"/>
    <property type="molecule type" value="Genomic_DNA"/>
</dbReference>
<keyword evidence="2" id="KW-1185">Reference proteome</keyword>
<sequence>MKHYYKVIEFLKTNISPKNIDWQRTDRTVQEVKESIHTYYERLLKPFKEYSGKEEIEPKDMLHFVFRFVEGLRPEIGQMINSHLICWQAKPTDEVLQYAKYCSDKIELKQKLKEKSMVMQVKAAQNGVQGALVQQMPQQQRTVMFQPQMRGRGRGVNMNRGPDLSTIVVQNDVQGMKKMLLCHLRKRGTLEAGVSVDGAGWCCSAKW</sequence>
<gene>
    <name evidence="1" type="ORF">NDU88_002652</name>
</gene>
<reference evidence="1" key="1">
    <citation type="journal article" date="2022" name="bioRxiv">
        <title>Sequencing and chromosome-scale assembly of the giantPleurodeles waltlgenome.</title>
        <authorList>
            <person name="Brown T."/>
            <person name="Elewa A."/>
            <person name="Iarovenko S."/>
            <person name="Subramanian E."/>
            <person name="Araus A.J."/>
            <person name="Petzold A."/>
            <person name="Susuki M."/>
            <person name="Suzuki K.-i.T."/>
            <person name="Hayashi T."/>
            <person name="Toyoda A."/>
            <person name="Oliveira C."/>
            <person name="Osipova E."/>
            <person name="Leigh N.D."/>
            <person name="Simon A."/>
            <person name="Yun M.H."/>
        </authorList>
    </citation>
    <scope>NUCLEOTIDE SEQUENCE</scope>
    <source>
        <strain evidence="1">20211129_DDA</strain>
        <tissue evidence="1">Liver</tissue>
    </source>
</reference>
<evidence type="ECO:0000313" key="1">
    <source>
        <dbReference type="EMBL" id="KAJ1149852.1"/>
    </source>
</evidence>
<comment type="caution">
    <text evidence="1">The sequence shown here is derived from an EMBL/GenBank/DDBJ whole genome shotgun (WGS) entry which is preliminary data.</text>
</comment>
<name>A0AAV7RE16_PLEWA</name>
<protein>
    <submittedName>
        <fullName evidence="1">Uncharacterized protein</fullName>
    </submittedName>
</protein>
<dbReference type="Proteomes" id="UP001066276">
    <property type="component" value="Chromosome 5"/>
</dbReference>
<dbReference type="AlphaFoldDB" id="A0AAV7RE16"/>
<proteinExistence type="predicted"/>
<accession>A0AAV7RE16</accession>
<evidence type="ECO:0000313" key="2">
    <source>
        <dbReference type="Proteomes" id="UP001066276"/>
    </source>
</evidence>
<organism evidence="1 2">
    <name type="scientific">Pleurodeles waltl</name>
    <name type="common">Iberian ribbed newt</name>
    <dbReference type="NCBI Taxonomy" id="8319"/>
    <lineage>
        <taxon>Eukaryota</taxon>
        <taxon>Metazoa</taxon>
        <taxon>Chordata</taxon>
        <taxon>Craniata</taxon>
        <taxon>Vertebrata</taxon>
        <taxon>Euteleostomi</taxon>
        <taxon>Amphibia</taxon>
        <taxon>Batrachia</taxon>
        <taxon>Caudata</taxon>
        <taxon>Salamandroidea</taxon>
        <taxon>Salamandridae</taxon>
        <taxon>Pleurodelinae</taxon>
        <taxon>Pleurodeles</taxon>
    </lineage>
</organism>